<gene>
    <name evidence="1" type="ORF">G3T16_05810</name>
</gene>
<protein>
    <submittedName>
        <fullName evidence="1">YncE family protein</fullName>
    </submittedName>
</protein>
<dbReference type="Gene3D" id="2.130.10.10">
    <property type="entry name" value="YVTN repeat-like/Quinoprotein amine dehydrogenase"/>
    <property type="match status" value="1"/>
</dbReference>
<dbReference type="PANTHER" id="PTHR47197:SF3">
    <property type="entry name" value="DIHYDRO-HEME D1 DEHYDROGENASE"/>
    <property type="match status" value="1"/>
</dbReference>
<organism evidence="1 2">
    <name type="scientific">Kineobactrum salinum</name>
    <dbReference type="NCBI Taxonomy" id="2708301"/>
    <lineage>
        <taxon>Bacteria</taxon>
        <taxon>Pseudomonadati</taxon>
        <taxon>Pseudomonadota</taxon>
        <taxon>Gammaproteobacteria</taxon>
        <taxon>Cellvibrionales</taxon>
        <taxon>Halieaceae</taxon>
        <taxon>Kineobactrum</taxon>
    </lineage>
</organism>
<dbReference type="PANTHER" id="PTHR47197">
    <property type="entry name" value="PROTEIN NIRF"/>
    <property type="match status" value="1"/>
</dbReference>
<dbReference type="InterPro" id="IPR051200">
    <property type="entry name" value="Host-pathogen_enzymatic-act"/>
</dbReference>
<dbReference type="AlphaFoldDB" id="A0A6C0TYY6"/>
<dbReference type="RefSeq" id="WP_163494235.1">
    <property type="nucleotide sequence ID" value="NZ_CP048711.1"/>
</dbReference>
<evidence type="ECO:0000313" key="1">
    <source>
        <dbReference type="EMBL" id="QIB64986.1"/>
    </source>
</evidence>
<accession>A0A6C0TYY6</accession>
<dbReference type="Proteomes" id="UP000477680">
    <property type="component" value="Chromosome"/>
</dbReference>
<dbReference type="SUPFAM" id="SSF50969">
    <property type="entry name" value="YVTN repeat-like/Quinoprotein amine dehydrogenase"/>
    <property type="match status" value="1"/>
</dbReference>
<dbReference type="InterPro" id="IPR011044">
    <property type="entry name" value="Quino_amine_DH_bsu"/>
</dbReference>
<dbReference type="EMBL" id="CP048711">
    <property type="protein sequence ID" value="QIB64986.1"/>
    <property type="molecule type" value="Genomic_DNA"/>
</dbReference>
<sequence>MTTLPSIYRLGHVLLWWLVFAMPAGAVDLSNPQRFLFAADKSEPIIDVVDLTEGKVVYRIETDYVADDIVVPPHASLLYYSNVDSRLLVAYDLAKKEVVATLELNMVPRHVVLDSTGSFIGVTDSQSGGFTLISTYNNQIGFELPSLPATGDVLFDPNEIDIYFSDSAAGAIGIIDINNQQVYQIPIEEGKTLSLSSPSRSLDGRYIYVADRATGDVYGINGYSKVIYKTFNIGSSPARPYTTPEGSFLYLLDTANGRFVSYEQHRFTRYDEQNFGSDTDLVSVGRFDRYNLFASSVNGTYFLYDNLTKTQVESGKFNANPMQVFSAADGKTAYVAFGNSSQIASYELESRQLSYIPVTRNGVGAFTLGLSNTVCH</sequence>
<dbReference type="KEGG" id="kim:G3T16_05810"/>
<name>A0A6C0TYY6_9GAMM</name>
<keyword evidence="2" id="KW-1185">Reference proteome</keyword>
<evidence type="ECO:0000313" key="2">
    <source>
        <dbReference type="Proteomes" id="UP000477680"/>
    </source>
</evidence>
<reference evidence="1 2" key="1">
    <citation type="submission" date="2020-02" db="EMBL/GenBank/DDBJ databases">
        <title>Genome sequencing for Kineobactrum sp. M2.</title>
        <authorList>
            <person name="Park S.-J."/>
        </authorList>
    </citation>
    <scope>NUCLEOTIDE SEQUENCE [LARGE SCALE GENOMIC DNA]</scope>
    <source>
        <strain evidence="1 2">M2</strain>
    </source>
</reference>
<dbReference type="InterPro" id="IPR015943">
    <property type="entry name" value="WD40/YVTN_repeat-like_dom_sf"/>
</dbReference>
<proteinExistence type="predicted"/>